<gene>
    <name evidence="6" type="ORF">HIJ39_05295</name>
</gene>
<dbReference type="AlphaFoldDB" id="A0A7Y0Q2C2"/>
<dbReference type="GO" id="GO:0046873">
    <property type="term" value="F:metal ion transmembrane transporter activity"/>
    <property type="evidence" value="ECO:0007669"/>
    <property type="project" value="InterPro"/>
</dbReference>
<feature type="transmembrane region" description="Helical" evidence="5">
    <location>
        <begin position="361"/>
        <end position="379"/>
    </location>
</feature>
<sequence length="420" mass="45526">MRRLTQLSQRSDSVQNLKATVQKSRRRQAIWLLILAIGPGVLGLAADNDAGGMLSYVVTGASHHLTWFIAALVLMAPLTYVVQELALRVAFATQKPYGQVIRHRLGHPWSRVNGLVLHALNMVILVTEFLGMAMGENMIGIPWPVAVILAFAIVLAITSWSRYQSVERLLLWISLLNLIFIPAALLLHPSPGAWRMAFSGSFTPTIGFLMLSLAGNAMAPWMIYWQQNAVWAGQVRTLKAGRQDIMLGVVAQVVMATVVLLIGGLTPGSGAVFADPLRWLVAQDGRLVGDMFALGIFNAGFLAACTISLSSAWMVRESWAPGAHPRQEMPTRGGLFLLHLVTLGVAAAAAIFLWIPIGTLALWAQALGALWMPISLVTLGLIARDRRTMGPMAIRWRRQLGLAAIIALFIGLAVLGLTTA</sequence>
<feature type="transmembrane region" description="Helical" evidence="5">
    <location>
        <begin position="112"/>
        <end position="133"/>
    </location>
</feature>
<evidence type="ECO:0000256" key="5">
    <source>
        <dbReference type="SAM" id="Phobius"/>
    </source>
</evidence>
<feature type="transmembrane region" description="Helical" evidence="5">
    <location>
        <begin position="245"/>
        <end position="272"/>
    </location>
</feature>
<dbReference type="Pfam" id="PF01566">
    <property type="entry name" value="Nramp"/>
    <property type="match status" value="1"/>
</dbReference>
<proteinExistence type="predicted"/>
<feature type="transmembrane region" description="Helical" evidence="5">
    <location>
        <begin position="66"/>
        <end position="91"/>
    </location>
</feature>
<comment type="subcellular location">
    <subcellularLocation>
        <location evidence="1">Membrane</location>
        <topology evidence="1">Multi-pass membrane protein</topology>
    </subcellularLocation>
</comment>
<feature type="transmembrane region" description="Helical" evidence="5">
    <location>
        <begin position="292"/>
        <end position="315"/>
    </location>
</feature>
<dbReference type="InterPro" id="IPR001046">
    <property type="entry name" value="NRAMP_fam"/>
</dbReference>
<accession>A0A7Y0Q2C2</accession>
<evidence type="ECO:0000313" key="6">
    <source>
        <dbReference type="EMBL" id="NMP21766.1"/>
    </source>
</evidence>
<feature type="transmembrane region" description="Helical" evidence="5">
    <location>
        <begin position="139"/>
        <end position="157"/>
    </location>
</feature>
<keyword evidence="7" id="KW-1185">Reference proteome</keyword>
<feature type="transmembrane region" description="Helical" evidence="5">
    <location>
        <begin position="169"/>
        <end position="186"/>
    </location>
</feature>
<reference evidence="6 7" key="1">
    <citation type="submission" date="2020-04" db="EMBL/GenBank/DDBJ databases">
        <authorList>
            <person name="Zhang R."/>
            <person name="Schippers A."/>
        </authorList>
    </citation>
    <scope>NUCLEOTIDE SEQUENCE [LARGE SCALE GENOMIC DNA]</scope>
    <source>
        <strain evidence="6 7">DSM 109850</strain>
    </source>
</reference>
<keyword evidence="2 5" id="KW-0812">Transmembrane</keyword>
<evidence type="ECO:0000256" key="2">
    <source>
        <dbReference type="ARBA" id="ARBA00022692"/>
    </source>
</evidence>
<feature type="transmembrane region" description="Helical" evidence="5">
    <location>
        <begin position="206"/>
        <end position="224"/>
    </location>
</feature>
<keyword evidence="3 5" id="KW-1133">Transmembrane helix</keyword>
<feature type="transmembrane region" description="Helical" evidence="5">
    <location>
        <begin position="335"/>
        <end position="355"/>
    </location>
</feature>
<dbReference type="GO" id="GO:0016020">
    <property type="term" value="C:membrane"/>
    <property type="evidence" value="ECO:0007669"/>
    <property type="project" value="UniProtKB-SubCell"/>
</dbReference>
<comment type="caution">
    <text evidence="6">The sequence shown here is derived from an EMBL/GenBank/DDBJ whole genome shotgun (WGS) entry which is preliminary data.</text>
</comment>
<feature type="transmembrane region" description="Helical" evidence="5">
    <location>
        <begin position="29"/>
        <end position="46"/>
    </location>
</feature>
<name>A0A7Y0Q2C2_9FIRM</name>
<keyword evidence="4 5" id="KW-0472">Membrane</keyword>
<evidence type="ECO:0000313" key="7">
    <source>
        <dbReference type="Proteomes" id="UP000533476"/>
    </source>
</evidence>
<organism evidence="6 7">
    <name type="scientific">Sulfobacillus harzensis</name>
    <dbReference type="NCBI Taxonomy" id="2729629"/>
    <lineage>
        <taxon>Bacteria</taxon>
        <taxon>Bacillati</taxon>
        <taxon>Bacillota</taxon>
        <taxon>Clostridia</taxon>
        <taxon>Eubacteriales</taxon>
        <taxon>Clostridiales Family XVII. Incertae Sedis</taxon>
        <taxon>Sulfobacillus</taxon>
    </lineage>
</organism>
<evidence type="ECO:0000256" key="4">
    <source>
        <dbReference type="ARBA" id="ARBA00023136"/>
    </source>
</evidence>
<evidence type="ECO:0000256" key="1">
    <source>
        <dbReference type="ARBA" id="ARBA00004141"/>
    </source>
</evidence>
<evidence type="ECO:0000256" key="3">
    <source>
        <dbReference type="ARBA" id="ARBA00022989"/>
    </source>
</evidence>
<dbReference type="EMBL" id="JABBVZ010000012">
    <property type="protein sequence ID" value="NMP21766.1"/>
    <property type="molecule type" value="Genomic_DNA"/>
</dbReference>
<dbReference type="Proteomes" id="UP000533476">
    <property type="component" value="Unassembled WGS sequence"/>
</dbReference>
<feature type="transmembrane region" description="Helical" evidence="5">
    <location>
        <begin position="400"/>
        <end position="418"/>
    </location>
</feature>
<protein>
    <submittedName>
        <fullName evidence="6">Divalent metal cation transporter</fullName>
    </submittedName>
</protein>